<dbReference type="PANTHER" id="PTHR32114:SF2">
    <property type="entry name" value="ABC TRANSPORTER ABCH.3"/>
    <property type="match status" value="1"/>
</dbReference>
<feature type="coiled-coil region" evidence="2">
    <location>
        <begin position="308"/>
        <end position="373"/>
    </location>
</feature>
<keyword evidence="1 2" id="KW-0175">Coiled coil</keyword>
<name>A0A8J8PD25_9ARCH</name>
<evidence type="ECO:0000256" key="2">
    <source>
        <dbReference type="SAM" id="Coils"/>
    </source>
</evidence>
<reference evidence="3" key="1">
    <citation type="submission" date="2016-03" db="EMBL/GenBank/DDBJ databases">
        <authorList>
            <person name="Borrel G."/>
            <person name="Mccann A."/>
            <person name="O'Toole P.W."/>
        </authorList>
    </citation>
    <scope>NUCLEOTIDE SEQUENCE</scope>
    <source>
        <strain evidence="3">183</strain>
    </source>
</reference>
<sequence length="794" mass="90580">MRLNIPDGVVGILGANGAGKSTLIEAIAWALYGSGGRNSDIIRDGKDGIKNYNASPKEECSVKIVFDLNGTNYELVRSLKGKNNTPNAYLLADGIPTANSDSAVTEKIEKLLGMESKEFFISVFSRQKDLSALSELNASKRKEHIVKLLDIDILQDVVKNVSIDLNFEKHVKDDLESNLKNPDGELKKDCLIKDRDSLIISKNEIIRELSILKEKEAELQNKKNEASEELEKLDAVYRKYIAAKNAADSKKKEIEIETGHLQSLDMKISDLNRKLEKLPELELKYRLYEEMSHKKEVLDEDRMLFQRRNDIILKLDRLDQNIKSHQAKEAEILTELEKYSGVSSEIDKNTEQISEIEEKINEINIKIHEVDAALKENNKIEKSLSEKISVMRKRGPDSVCPECERTLGEHHTILMNKLQTELQEVSETIKTASEEKTSLVNSENEEKIHLTALKKRKTHLEEERKKGINHTAELKSVRNQVKDLEEERKDAENSLTSIKDVKFDSEEYQKITDDLKSLKKSSDEYNGLKGESRNLPNFMQEKKDNEDRIVRQKDELARLLTDLQNIDYDDEAYQSVKLSVKAAEEECSAIQKEINEKQTQSAVIDERIDNKAREIKEVEKTELKQKESLKKISELAALRDIFSDLKDNLMERIIPALTDIASSMFSDMTDGRYLGLELDDEYNISVYDGDAKYPINRFSGGEMDLANLCLRLAISRLLSDRSGKDINFLVLDEIFGSQDQNRKRNIMTALSKLENQFSQILLITHIDDVKDLMQNVISVYDSKEGESVAELISL</sequence>
<feature type="coiled-coil region" evidence="2">
    <location>
        <begin position="467"/>
        <end position="501"/>
    </location>
</feature>
<gene>
    <name evidence="3" type="ORF">A3207_08065</name>
</gene>
<dbReference type="SUPFAM" id="SSF52540">
    <property type="entry name" value="P-loop containing nucleoside triphosphate hydrolases"/>
    <property type="match status" value="1"/>
</dbReference>
<dbReference type="Proteomes" id="UP000752814">
    <property type="component" value="Unassembled WGS sequence"/>
</dbReference>
<dbReference type="SUPFAM" id="SSF75712">
    <property type="entry name" value="Rad50 coiled-coil Zn hook"/>
    <property type="match status" value="1"/>
</dbReference>
<organism evidence="3 4">
    <name type="scientific">Candidatus Methanomassiliicoccus intestinalis</name>
    <dbReference type="NCBI Taxonomy" id="1406512"/>
    <lineage>
        <taxon>Archaea</taxon>
        <taxon>Methanobacteriati</taxon>
        <taxon>Thermoplasmatota</taxon>
        <taxon>Thermoplasmata</taxon>
        <taxon>Methanomassiliicoccales</taxon>
        <taxon>Methanomassiliicoccaceae</taxon>
        <taxon>Methanomassiliicoccus</taxon>
    </lineage>
</organism>
<protein>
    <submittedName>
        <fullName evidence="3">Uncharacterized protein</fullName>
    </submittedName>
</protein>
<dbReference type="InterPro" id="IPR027417">
    <property type="entry name" value="P-loop_NTPase"/>
</dbReference>
<evidence type="ECO:0000313" key="3">
    <source>
        <dbReference type="EMBL" id="TQS82055.1"/>
    </source>
</evidence>
<comment type="caution">
    <text evidence="3">The sequence shown here is derived from an EMBL/GenBank/DDBJ whole genome shotgun (WGS) entry which is preliminary data.</text>
</comment>
<proteinExistence type="predicted"/>
<evidence type="ECO:0000313" key="4">
    <source>
        <dbReference type="Proteomes" id="UP000752814"/>
    </source>
</evidence>
<dbReference type="PANTHER" id="PTHR32114">
    <property type="entry name" value="ABC TRANSPORTER ABCH.3"/>
    <property type="match status" value="1"/>
</dbReference>
<feature type="coiled-coil region" evidence="2">
    <location>
        <begin position="542"/>
        <end position="600"/>
    </location>
</feature>
<dbReference type="Pfam" id="PF13558">
    <property type="entry name" value="SbcC_Walker_B"/>
    <property type="match status" value="1"/>
</dbReference>
<dbReference type="GO" id="GO:0006302">
    <property type="term" value="P:double-strand break repair"/>
    <property type="evidence" value="ECO:0007669"/>
    <property type="project" value="InterPro"/>
</dbReference>
<dbReference type="Gene3D" id="3.40.50.300">
    <property type="entry name" value="P-loop containing nucleotide triphosphate hydrolases"/>
    <property type="match status" value="2"/>
</dbReference>
<dbReference type="AlphaFoldDB" id="A0A8J8PD25"/>
<dbReference type="GO" id="GO:0016887">
    <property type="term" value="F:ATP hydrolysis activity"/>
    <property type="evidence" value="ECO:0007669"/>
    <property type="project" value="InterPro"/>
</dbReference>
<accession>A0A8J8PD25</accession>
<evidence type="ECO:0000256" key="1">
    <source>
        <dbReference type="ARBA" id="ARBA00023054"/>
    </source>
</evidence>
<dbReference type="EMBL" id="LVVT01000018">
    <property type="protein sequence ID" value="TQS82055.1"/>
    <property type="molecule type" value="Genomic_DNA"/>
</dbReference>
<feature type="coiled-coil region" evidence="2">
    <location>
        <begin position="202"/>
        <end position="243"/>
    </location>
</feature>